<reference evidence="7" key="1">
    <citation type="journal article" date="2020" name="Fungal Divers.">
        <title>Resolving the Mortierellaceae phylogeny through synthesis of multi-gene phylogenetics and phylogenomics.</title>
        <authorList>
            <person name="Vandepol N."/>
            <person name="Liber J."/>
            <person name="Desiro A."/>
            <person name="Na H."/>
            <person name="Kennedy M."/>
            <person name="Barry K."/>
            <person name="Grigoriev I.V."/>
            <person name="Miller A.N."/>
            <person name="O'Donnell K."/>
            <person name="Stajich J.E."/>
            <person name="Bonito G."/>
        </authorList>
    </citation>
    <scope>NUCLEOTIDE SEQUENCE</scope>
    <source>
        <strain evidence="7">NRRL 2769</strain>
    </source>
</reference>
<comment type="subcellular location">
    <subcellularLocation>
        <location evidence="5">Endoplasmic reticulum membrane</location>
        <topology evidence="5">Multi-pass membrane protein</topology>
    </subcellularLocation>
    <subcellularLocation>
        <location evidence="1">Membrane</location>
        <topology evidence="1">Multi-pass membrane protein</topology>
    </subcellularLocation>
</comment>
<dbReference type="GO" id="GO:0032259">
    <property type="term" value="P:methylation"/>
    <property type="evidence" value="ECO:0007669"/>
    <property type="project" value="UniProtKB-KW"/>
</dbReference>
<evidence type="ECO:0000256" key="3">
    <source>
        <dbReference type="ARBA" id="ARBA00022989"/>
    </source>
</evidence>
<name>A0A9P6MTR0_9FUNG</name>
<keyword evidence="2 5" id="KW-0812">Transmembrane</keyword>
<feature type="chain" id="PRO_5040161225" description="Protein-S-isoprenylcysteine O-methyltransferase" evidence="6">
    <location>
        <begin position="16"/>
        <end position="252"/>
    </location>
</feature>
<dbReference type="AlphaFoldDB" id="A0A9P6MTR0"/>
<evidence type="ECO:0000256" key="2">
    <source>
        <dbReference type="ARBA" id="ARBA00022692"/>
    </source>
</evidence>
<evidence type="ECO:0000256" key="4">
    <source>
        <dbReference type="ARBA" id="ARBA00023136"/>
    </source>
</evidence>
<dbReference type="GO" id="GO:0004671">
    <property type="term" value="F:protein C-terminal S-isoprenylcysteine carboxyl O-methyltransferase activity"/>
    <property type="evidence" value="ECO:0007669"/>
    <property type="project" value="UniProtKB-EC"/>
</dbReference>
<evidence type="ECO:0000256" key="1">
    <source>
        <dbReference type="ARBA" id="ARBA00004141"/>
    </source>
</evidence>
<dbReference type="PANTHER" id="PTHR12714:SF9">
    <property type="entry name" value="PROTEIN-S-ISOPRENYLCYSTEINE O-METHYLTRANSFERASE"/>
    <property type="match status" value="1"/>
</dbReference>
<dbReference type="Proteomes" id="UP000703661">
    <property type="component" value="Unassembled WGS sequence"/>
</dbReference>
<comment type="similarity">
    <text evidence="5">Belongs to the class VI-like SAM-binding methyltransferase superfamily. Isoprenylcysteine carboxyl methyltransferase family.</text>
</comment>
<evidence type="ECO:0000313" key="7">
    <source>
        <dbReference type="EMBL" id="KAG0012776.1"/>
    </source>
</evidence>
<keyword evidence="5" id="KW-0256">Endoplasmic reticulum</keyword>
<evidence type="ECO:0000256" key="5">
    <source>
        <dbReference type="RuleBase" id="RU362022"/>
    </source>
</evidence>
<dbReference type="Gene3D" id="1.20.120.1630">
    <property type="match status" value="1"/>
</dbReference>
<comment type="caution">
    <text evidence="7">The sequence shown here is derived from an EMBL/GenBank/DDBJ whole genome shotgun (WGS) entry which is preliminary data.</text>
</comment>
<keyword evidence="5" id="KW-0489">Methyltransferase</keyword>
<feature type="transmembrane region" description="Helical" evidence="5">
    <location>
        <begin position="41"/>
        <end position="68"/>
    </location>
</feature>
<evidence type="ECO:0000256" key="6">
    <source>
        <dbReference type="SAM" id="SignalP"/>
    </source>
</evidence>
<gene>
    <name evidence="7" type="ORF">BGZ80_011514</name>
</gene>
<feature type="transmembrane region" description="Helical" evidence="5">
    <location>
        <begin position="88"/>
        <end position="105"/>
    </location>
</feature>
<comment type="catalytic activity">
    <reaction evidence="5">
        <text>[protein]-C-terminal S-[(2E,6E)-farnesyl]-L-cysteine + S-adenosyl-L-methionine = [protein]-C-terminal S-[(2E,6E)-farnesyl]-L-cysteine methyl ester + S-adenosyl-L-homocysteine</text>
        <dbReference type="Rhea" id="RHEA:21672"/>
        <dbReference type="Rhea" id="RHEA-COMP:12125"/>
        <dbReference type="Rhea" id="RHEA-COMP:12126"/>
        <dbReference type="ChEBI" id="CHEBI:57856"/>
        <dbReference type="ChEBI" id="CHEBI:59789"/>
        <dbReference type="ChEBI" id="CHEBI:90510"/>
        <dbReference type="ChEBI" id="CHEBI:90511"/>
        <dbReference type="EC" id="2.1.1.100"/>
    </reaction>
</comment>
<sequence length="252" mass="28852">MFLKAFCIIISSISCFLCVKPPPPSKDVSEKRGDKVKREGWVANLTIYQFPIGLSAASAIESLIYILLMIRGDLLLPNTPEIMQLREVKTWHLAATALCLFGLFLRRWSFIALDKFFTYQLTIRPGHMLVKNGPYKYIRHPSYTGVLFNLVGFYSLVLNEGLFDVFAVMFTRTLRSLLGNQLKMVALSSVISIPRSLFGIGCGIWIALAFDAVIFSIMEVRVKNEEAMLKEHFDKEWDQYASKRWTYVPLIY</sequence>
<dbReference type="EC" id="2.1.1.100" evidence="5"/>
<dbReference type="EMBL" id="JAAAID010000935">
    <property type="protein sequence ID" value="KAG0012776.1"/>
    <property type="molecule type" value="Genomic_DNA"/>
</dbReference>
<dbReference type="PROSITE" id="PS51257">
    <property type="entry name" value="PROKAR_LIPOPROTEIN"/>
    <property type="match status" value="1"/>
</dbReference>
<protein>
    <recommendedName>
        <fullName evidence="5">Protein-S-isoprenylcysteine O-methyltransferase</fullName>
        <ecNumber evidence="5">2.1.1.100</ecNumber>
    </recommendedName>
</protein>
<keyword evidence="5" id="KW-0949">S-adenosyl-L-methionine</keyword>
<accession>A0A9P6MTR0</accession>
<dbReference type="InterPro" id="IPR007269">
    <property type="entry name" value="ICMT_MeTrfase"/>
</dbReference>
<keyword evidence="8" id="KW-1185">Reference proteome</keyword>
<dbReference type="GO" id="GO:0005789">
    <property type="term" value="C:endoplasmic reticulum membrane"/>
    <property type="evidence" value="ECO:0007669"/>
    <property type="project" value="UniProtKB-SubCell"/>
</dbReference>
<feature type="transmembrane region" description="Helical" evidence="5">
    <location>
        <begin position="197"/>
        <end position="218"/>
    </location>
</feature>
<dbReference type="OrthoDB" id="422086at2759"/>
<feature type="transmembrane region" description="Helical" evidence="5">
    <location>
        <begin position="146"/>
        <end position="170"/>
    </location>
</feature>
<organism evidence="7 8">
    <name type="scientific">Entomortierella chlamydospora</name>
    <dbReference type="NCBI Taxonomy" id="101097"/>
    <lineage>
        <taxon>Eukaryota</taxon>
        <taxon>Fungi</taxon>
        <taxon>Fungi incertae sedis</taxon>
        <taxon>Mucoromycota</taxon>
        <taxon>Mortierellomycotina</taxon>
        <taxon>Mortierellomycetes</taxon>
        <taxon>Mortierellales</taxon>
        <taxon>Mortierellaceae</taxon>
        <taxon>Entomortierella</taxon>
    </lineage>
</organism>
<keyword evidence="3 5" id="KW-1133">Transmembrane helix</keyword>
<feature type="signal peptide" evidence="6">
    <location>
        <begin position="1"/>
        <end position="15"/>
    </location>
</feature>
<evidence type="ECO:0000313" key="8">
    <source>
        <dbReference type="Proteomes" id="UP000703661"/>
    </source>
</evidence>
<keyword evidence="6" id="KW-0732">Signal</keyword>
<keyword evidence="4 5" id="KW-0472">Membrane</keyword>
<keyword evidence="5" id="KW-0808">Transferase</keyword>
<dbReference type="Pfam" id="PF04140">
    <property type="entry name" value="ICMT"/>
    <property type="match status" value="1"/>
</dbReference>
<proteinExistence type="inferred from homology"/>
<dbReference type="PANTHER" id="PTHR12714">
    <property type="entry name" value="PROTEIN-S ISOPRENYLCYSTEINE O-METHYLTRANSFERASE"/>
    <property type="match status" value="1"/>
</dbReference>